<dbReference type="Proteomes" id="UP000501812">
    <property type="component" value="Chromosome"/>
</dbReference>
<gene>
    <name evidence="1" type="ORF">HHL09_13135</name>
</gene>
<proteinExistence type="predicted"/>
<dbReference type="EMBL" id="CP051774">
    <property type="protein sequence ID" value="QJE96685.1"/>
    <property type="molecule type" value="Genomic_DNA"/>
</dbReference>
<protein>
    <submittedName>
        <fullName evidence="1">Uncharacterized protein</fullName>
    </submittedName>
</protein>
<name>A0A858RIY8_9BACT</name>
<dbReference type="AlphaFoldDB" id="A0A858RIY8"/>
<evidence type="ECO:0000313" key="2">
    <source>
        <dbReference type="Proteomes" id="UP000501812"/>
    </source>
</evidence>
<organism evidence="1 2">
    <name type="scientific">Luteolibacter luteus</name>
    <dbReference type="NCBI Taxonomy" id="2728835"/>
    <lineage>
        <taxon>Bacteria</taxon>
        <taxon>Pseudomonadati</taxon>
        <taxon>Verrucomicrobiota</taxon>
        <taxon>Verrucomicrobiia</taxon>
        <taxon>Verrucomicrobiales</taxon>
        <taxon>Verrucomicrobiaceae</taxon>
        <taxon>Luteolibacter</taxon>
    </lineage>
</organism>
<sequence length="131" mass="15419">MSLWRREASERLPELQNIIASRLVDSPMMLWIELNIKFEKLSKSQPPPIDLLRRIWRYCEWSLQHGSPEVQTAAALGFCEHLIQTPERAALLPQIMSSADYIGLRKLMEYHHSPAEVDEWSRKLWPKRIGR</sequence>
<accession>A0A858RIY8</accession>
<evidence type="ECO:0000313" key="1">
    <source>
        <dbReference type="EMBL" id="QJE96685.1"/>
    </source>
</evidence>
<dbReference type="KEGG" id="luo:HHL09_13135"/>
<keyword evidence="2" id="KW-1185">Reference proteome</keyword>
<reference evidence="1 2" key="1">
    <citation type="submission" date="2020-04" db="EMBL/GenBank/DDBJ databases">
        <title>Luteolibacter sp. G-1-1-1 isolated from soil.</title>
        <authorList>
            <person name="Dahal R.H."/>
        </authorList>
    </citation>
    <scope>NUCLEOTIDE SEQUENCE [LARGE SCALE GENOMIC DNA]</scope>
    <source>
        <strain evidence="1 2">G-1-1-1</strain>
    </source>
</reference>
<dbReference type="RefSeq" id="WP_169455086.1">
    <property type="nucleotide sequence ID" value="NZ_CP051774.1"/>
</dbReference>